<dbReference type="SUPFAM" id="SSF141571">
    <property type="entry name" value="Pentapeptide repeat-like"/>
    <property type="match status" value="1"/>
</dbReference>
<dbReference type="EMBL" id="SNYN01000005">
    <property type="protein sequence ID" value="TDQ52887.1"/>
    <property type="molecule type" value="Genomic_DNA"/>
</dbReference>
<dbReference type="OrthoDB" id="2579959at2"/>
<organism evidence="1 2">
    <name type="scientific">Actinorugispora endophytica</name>
    <dbReference type="NCBI Taxonomy" id="1605990"/>
    <lineage>
        <taxon>Bacteria</taxon>
        <taxon>Bacillati</taxon>
        <taxon>Actinomycetota</taxon>
        <taxon>Actinomycetes</taxon>
        <taxon>Streptosporangiales</taxon>
        <taxon>Nocardiopsidaceae</taxon>
        <taxon>Actinorugispora</taxon>
    </lineage>
</organism>
<dbReference type="Proteomes" id="UP000295281">
    <property type="component" value="Unassembled WGS sequence"/>
</dbReference>
<reference evidence="1 2" key="1">
    <citation type="submission" date="2019-03" db="EMBL/GenBank/DDBJ databases">
        <title>Genomic Encyclopedia of Type Strains, Phase IV (KMG-IV): sequencing the most valuable type-strain genomes for metagenomic binning, comparative biology and taxonomic classification.</title>
        <authorList>
            <person name="Goeker M."/>
        </authorList>
    </citation>
    <scope>NUCLEOTIDE SEQUENCE [LARGE SCALE GENOMIC DNA]</scope>
    <source>
        <strain evidence="1 2">DSM 46770</strain>
    </source>
</reference>
<evidence type="ECO:0000313" key="1">
    <source>
        <dbReference type="EMBL" id="TDQ52887.1"/>
    </source>
</evidence>
<keyword evidence="2" id="KW-1185">Reference proteome</keyword>
<comment type="caution">
    <text evidence="1">The sequence shown here is derived from an EMBL/GenBank/DDBJ whole genome shotgun (WGS) entry which is preliminary data.</text>
</comment>
<dbReference type="PANTHER" id="PTHR14136">
    <property type="entry name" value="BTB_POZ DOMAIN-CONTAINING PROTEIN KCTD9"/>
    <property type="match status" value="1"/>
</dbReference>
<gene>
    <name evidence="1" type="ORF">EV190_1053</name>
</gene>
<dbReference type="Gene3D" id="2.160.20.80">
    <property type="entry name" value="E3 ubiquitin-protein ligase SopA"/>
    <property type="match status" value="1"/>
</dbReference>
<proteinExistence type="predicted"/>
<accession>A0A4R6V2Z8</accession>
<name>A0A4R6V2Z8_9ACTN</name>
<dbReference type="Pfam" id="PF00805">
    <property type="entry name" value="Pentapeptide"/>
    <property type="match status" value="2"/>
</dbReference>
<dbReference type="AlphaFoldDB" id="A0A4R6V2Z8"/>
<evidence type="ECO:0000313" key="2">
    <source>
        <dbReference type="Proteomes" id="UP000295281"/>
    </source>
</evidence>
<dbReference type="PANTHER" id="PTHR14136:SF17">
    <property type="entry name" value="BTB_POZ DOMAIN-CONTAINING PROTEIN KCTD9"/>
    <property type="match status" value="1"/>
</dbReference>
<dbReference type="InterPro" id="IPR051082">
    <property type="entry name" value="Pentapeptide-BTB/POZ_domain"/>
</dbReference>
<dbReference type="InterPro" id="IPR001646">
    <property type="entry name" value="5peptide_repeat"/>
</dbReference>
<sequence length="184" mass="19714">METRRVRGARVLLPSDDEAPVTVWPFADLLEREKVGNTGFRDVDLSSHRWTGVTLNRCRFVGARLTGLAVSGASLSDVLFEDCTFDYAVLDGVRVTGDVAFVNCSFRESVFSGSDLGGAVFDGCALGAEFDTSRMRDADLRGSDLSGLSGLASLKGATVAEAQLRQLLDVMVGELRLTVAEADD</sequence>
<protein>
    <submittedName>
        <fullName evidence="1">Pentapeptide repeat protein</fullName>
    </submittedName>
</protein>